<evidence type="ECO:0000256" key="1">
    <source>
        <dbReference type="SAM" id="MobiDB-lite"/>
    </source>
</evidence>
<feature type="compositionally biased region" description="Polar residues" evidence="1">
    <location>
        <begin position="416"/>
        <end position="428"/>
    </location>
</feature>
<comment type="caution">
    <text evidence="2">The sequence shown here is derived from an EMBL/GenBank/DDBJ whole genome shotgun (WGS) entry which is preliminary data.</text>
</comment>
<proteinExistence type="predicted"/>
<dbReference type="OMA" id="ETEYQQY"/>
<protein>
    <submittedName>
        <fullName evidence="2">Uncharacterized protein</fullName>
    </submittedName>
</protein>
<dbReference type="EMBL" id="CAJJDP010000106">
    <property type="protein sequence ID" value="CAD8194261.1"/>
    <property type="molecule type" value="Genomic_DNA"/>
</dbReference>
<dbReference type="OrthoDB" id="296020at2759"/>
<keyword evidence="3" id="KW-1185">Reference proteome</keyword>
<gene>
    <name evidence="2" type="ORF">POCTA_138.1.T1060142</name>
</gene>
<organism evidence="2 3">
    <name type="scientific">Paramecium octaurelia</name>
    <dbReference type="NCBI Taxonomy" id="43137"/>
    <lineage>
        <taxon>Eukaryota</taxon>
        <taxon>Sar</taxon>
        <taxon>Alveolata</taxon>
        <taxon>Ciliophora</taxon>
        <taxon>Intramacronucleata</taxon>
        <taxon>Oligohymenophorea</taxon>
        <taxon>Peniculida</taxon>
        <taxon>Parameciidae</taxon>
        <taxon>Paramecium</taxon>
    </lineage>
</organism>
<sequence length="469" mass="54758">MSSNIKKQMNDFRMAHFAVGFDKSSGSTNYLDDYTAKKPDKVLPATEEAKHFEAYISNPRKAHFELGEDNVNYQSIAKLSFNPKESQKAQLSEETQKDLRNHHFKLGFHSVPSETEYQQYKNQPLDIQKKQQVNIRKHHHDFGDLKTYFTTTYQDTNKEYKVEKEEYHAPDIRKTNISIGNNPIDYSTHYTRYHDGQQNPKLNVKGNLEKFLKESHLVLGEDPTVKSSQNKDAFQGQQNKEVIRVNKEVLLDLRTAHFDFAYQKSDMPQTTKQSMFQKTAISLSQPNLPTSSLTIGTHGFLNDRYYQTSYGTNYVNPNTQKPEFAKDPRISAIKFGDEQVEYNTENNRNYQIPEKVDQFKLDKNQIRDLRKHHFQLGTDPIEYPQKISQITPNPNTLSEEQLKDLRRQHFVYGSQLGSYDTHNSQYGTKQGPPNKLDPQLQKDLRMHHFEEDGERVFQTSYKAMHNDQQ</sequence>
<evidence type="ECO:0000313" key="2">
    <source>
        <dbReference type="EMBL" id="CAD8194261.1"/>
    </source>
</evidence>
<name>A0A8S1X052_PAROT</name>
<dbReference type="AlphaFoldDB" id="A0A8S1X052"/>
<accession>A0A8S1X052</accession>
<evidence type="ECO:0000313" key="3">
    <source>
        <dbReference type="Proteomes" id="UP000683925"/>
    </source>
</evidence>
<reference evidence="2" key="1">
    <citation type="submission" date="2021-01" db="EMBL/GenBank/DDBJ databases">
        <authorList>
            <consortium name="Genoscope - CEA"/>
            <person name="William W."/>
        </authorList>
    </citation>
    <scope>NUCLEOTIDE SEQUENCE</scope>
</reference>
<feature type="region of interest" description="Disordered" evidence="1">
    <location>
        <begin position="416"/>
        <end position="435"/>
    </location>
</feature>
<dbReference type="Proteomes" id="UP000683925">
    <property type="component" value="Unassembled WGS sequence"/>
</dbReference>